<name>A0A0P6VH51_9HYPH</name>
<dbReference type="EMBL" id="LJYW01000001">
    <property type="protein sequence ID" value="KPL51363.1"/>
    <property type="molecule type" value="Genomic_DNA"/>
</dbReference>
<evidence type="ECO:0000313" key="1">
    <source>
        <dbReference type="EMBL" id="KPL51363.1"/>
    </source>
</evidence>
<dbReference type="RefSeq" id="WP_054357526.1">
    <property type="nucleotide sequence ID" value="NZ_LJYW01000001.1"/>
</dbReference>
<reference evidence="1 2" key="2">
    <citation type="submission" date="2015-10" db="EMBL/GenBank/DDBJ databases">
        <title>Draft Genome Sequence of Prosthecomicrobium hirschii ATCC 27832.</title>
        <authorList>
            <person name="Daniel J."/>
            <person name="Givan S.A."/>
            <person name="Brun Y.V."/>
            <person name="Brown P.J."/>
        </authorList>
    </citation>
    <scope>NUCLEOTIDE SEQUENCE [LARGE SCALE GENOMIC DNA]</scope>
    <source>
        <strain evidence="1 2">16</strain>
    </source>
</reference>
<keyword evidence="2" id="KW-1185">Reference proteome</keyword>
<reference evidence="1 2" key="1">
    <citation type="submission" date="2015-09" db="EMBL/GenBank/DDBJ databases">
        <authorList>
            <person name="Jackson K.R."/>
            <person name="Lunt B.L."/>
            <person name="Fisher J.N.B."/>
            <person name="Gardner A.V."/>
            <person name="Bailey M.E."/>
            <person name="Deus L.M."/>
            <person name="Earl A.S."/>
            <person name="Gibby P.D."/>
            <person name="Hartmann K.A."/>
            <person name="Liu J.E."/>
            <person name="Manci A.M."/>
            <person name="Nielsen D.A."/>
            <person name="Solomon M.B."/>
            <person name="Breakwell D.P."/>
            <person name="Burnett S.H."/>
            <person name="Grose J.H."/>
        </authorList>
    </citation>
    <scope>NUCLEOTIDE SEQUENCE [LARGE SCALE GENOMIC DNA]</scope>
    <source>
        <strain evidence="1 2">16</strain>
    </source>
</reference>
<sequence>MAENTELKLYTVEAHNIGQGAVDRINRRLGMAIRLGAAPVWLAWGEPGQAGTRHYHRVGEDDQVQISVMGTGRLEANAHDLDTVLEAVEPEVSRSAGFRHLPWSSALECCRQGLHEAGIPAKEIVQAFAEHEPPDALVALGARHKGTPAGERCRTNWLRHRRHFVDGGRWSREMLGAVAA</sequence>
<proteinExistence type="predicted"/>
<accession>A0A0P6VH51</accession>
<protein>
    <submittedName>
        <fullName evidence="1">Uncharacterized protein</fullName>
    </submittedName>
</protein>
<comment type="caution">
    <text evidence="1">The sequence shown here is derived from an EMBL/GenBank/DDBJ whole genome shotgun (WGS) entry which is preliminary data.</text>
</comment>
<organism evidence="1 2">
    <name type="scientific">Prosthecodimorpha hirschii</name>
    <dbReference type="NCBI Taxonomy" id="665126"/>
    <lineage>
        <taxon>Bacteria</taxon>
        <taxon>Pseudomonadati</taxon>
        <taxon>Pseudomonadota</taxon>
        <taxon>Alphaproteobacteria</taxon>
        <taxon>Hyphomicrobiales</taxon>
        <taxon>Ancalomicrobiaceae</taxon>
        <taxon>Prosthecodimorpha</taxon>
    </lineage>
</organism>
<evidence type="ECO:0000313" key="2">
    <source>
        <dbReference type="Proteomes" id="UP000048984"/>
    </source>
</evidence>
<gene>
    <name evidence="1" type="ORF">ABB55_03250</name>
</gene>
<dbReference type="AlphaFoldDB" id="A0A0P6VH51"/>
<dbReference type="Proteomes" id="UP000048984">
    <property type="component" value="Unassembled WGS sequence"/>
</dbReference>